<sequence length="284" mass="31617">MIQETLTSLFSGNQLLSTLILVSVFVLVRKLVEKLLRGREDFIPDERRRLISWSRNALVLVLVVGLILIWAPALRTFALSVTAFLVALVIATKELILCITGGLLRTSTGAFSVGDWVRIGELRGEVVDQSIMSVTLQELEPPARGHRFTGRTVTLPNSVFLTTNVVNENFYKKFVYHSVEITIEREDDPTETARVMEAAMTAAIVDSREVAQRYNQLIRRRSGVEMPAIEPRIRMVTTNEARIRIGVTAFVPTGDTERIDHEVMAAVLAAAHESRAEKTCPSGT</sequence>
<dbReference type="InterPro" id="IPR010920">
    <property type="entry name" value="LSM_dom_sf"/>
</dbReference>
<dbReference type="InterPro" id="IPR006685">
    <property type="entry name" value="MscS_channel_2nd"/>
</dbReference>
<evidence type="ECO:0000313" key="7">
    <source>
        <dbReference type="EMBL" id="NMG01517.1"/>
    </source>
</evidence>
<dbReference type="GO" id="GO:0008381">
    <property type="term" value="F:mechanosensitive monoatomic ion channel activity"/>
    <property type="evidence" value="ECO:0007669"/>
    <property type="project" value="UniProtKB-ARBA"/>
</dbReference>
<evidence type="ECO:0000313" key="8">
    <source>
        <dbReference type="Proteomes" id="UP000599523"/>
    </source>
</evidence>
<accession>A0A972FAC2</accession>
<dbReference type="GO" id="GO:0016020">
    <property type="term" value="C:membrane"/>
    <property type="evidence" value="ECO:0007669"/>
    <property type="project" value="UniProtKB-SubCell"/>
</dbReference>
<keyword evidence="2 5" id="KW-0812">Transmembrane</keyword>
<keyword evidence="8" id="KW-1185">Reference proteome</keyword>
<keyword evidence="4 5" id="KW-0472">Membrane</keyword>
<proteinExistence type="predicted"/>
<dbReference type="RefSeq" id="WP_168986315.1">
    <property type="nucleotide sequence ID" value="NZ_CAWPHM010000264.1"/>
</dbReference>
<dbReference type="InterPro" id="IPR023408">
    <property type="entry name" value="MscS_beta-dom_sf"/>
</dbReference>
<dbReference type="EMBL" id="WTVM01000003">
    <property type="protein sequence ID" value="NMG01517.1"/>
    <property type="molecule type" value="Genomic_DNA"/>
</dbReference>
<dbReference type="SUPFAM" id="SSF50182">
    <property type="entry name" value="Sm-like ribonucleoproteins"/>
    <property type="match status" value="1"/>
</dbReference>
<feature type="transmembrane region" description="Helical" evidence="5">
    <location>
        <begin position="15"/>
        <end position="32"/>
    </location>
</feature>
<evidence type="ECO:0000256" key="1">
    <source>
        <dbReference type="ARBA" id="ARBA00004370"/>
    </source>
</evidence>
<evidence type="ECO:0000259" key="6">
    <source>
        <dbReference type="Pfam" id="PF00924"/>
    </source>
</evidence>
<evidence type="ECO:0000256" key="2">
    <source>
        <dbReference type="ARBA" id="ARBA00022692"/>
    </source>
</evidence>
<dbReference type="Proteomes" id="UP000599523">
    <property type="component" value="Unassembled WGS sequence"/>
</dbReference>
<comment type="caution">
    <text evidence="7">The sequence shown here is derived from an EMBL/GenBank/DDBJ whole genome shotgun (WGS) entry which is preliminary data.</text>
</comment>
<reference evidence="7" key="1">
    <citation type="submission" date="2019-12" db="EMBL/GenBank/DDBJ databases">
        <title>Comparative genomics gives insights into the taxonomy of the Azoarcus-Aromatoleum group and reveals separate origins of nif in the plant-associated Azoarcus and non-plant-associated Aromatoleum sub-groups.</title>
        <authorList>
            <person name="Lafos M."/>
            <person name="Maluk M."/>
            <person name="Batista M."/>
            <person name="Junghare M."/>
            <person name="Carmona M."/>
            <person name="Faoro H."/>
            <person name="Cruz L.M."/>
            <person name="Battistoni F."/>
            <person name="De Souza E."/>
            <person name="Pedrosa F."/>
            <person name="Chen W.-M."/>
            <person name="Poole P.S."/>
            <person name="Dixon R.A."/>
            <person name="James E.K."/>
        </authorList>
    </citation>
    <scope>NUCLEOTIDE SEQUENCE</scope>
    <source>
        <strain evidence="7">NSC3</strain>
    </source>
</reference>
<name>A0A972FAC2_9RHOO</name>
<feature type="transmembrane region" description="Helical" evidence="5">
    <location>
        <begin position="53"/>
        <end position="71"/>
    </location>
</feature>
<evidence type="ECO:0000256" key="5">
    <source>
        <dbReference type="SAM" id="Phobius"/>
    </source>
</evidence>
<feature type="domain" description="Mechanosensitive ion channel MscS" evidence="6">
    <location>
        <begin position="99"/>
        <end position="167"/>
    </location>
</feature>
<dbReference type="AlphaFoldDB" id="A0A972FAC2"/>
<dbReference type="Pfam" id="PF00924">
    <property type="entry name" value="MS_channel_2nd"/>
    <property type="match status" value="1"/>
</dbReference>
<organism evidence="7 8">
    <name type="scientific">Azoarcus taiwanensis</name>
    <dbReference type="NCBI Taxonomy" id="666964"/>
    <lineage>
        <taxon>Bacteria</taxon>
        <taxon>Pseudomonadati</taxon>
        <taxon>Pseudomonadota</taxon>
        <taxon>Betaproteobacteria</taxon>
        <taxon>Rhodocyclales</taxon>
        <taxon>Zoogloeaceae</taxon>
        <taxon>Azoarcus</taxon>
    </lineage>
</organism>
<dbReference type="PANTHER" id="PTHR30566">
    <property type="entry name" value="YNAI-RELATED MECHANOSENSITIVE ION CHANNEL"/>
    <property type="match status" value="1"/>
</dbReference>
<keyword evidence="3 5" id="KW-1133">Transmembrane helix</keyword>
<evidence type="ECO:0000256" key="4">
    <source>
        <dbReference type="ARBA" id="ARBA00023136"/>
    </source>
</evidence>
<comment type="subcellular location">
    <subcellularLocation>
        <location evidence="1">Membrane</location>
    </subcellularLocation>
</comment>
<evidence type="ECO:0000256" key="3">
    <source>
        <dbReference type="ARBA" id="ARBA00022989"/>
    </source>
</evidence>
<protein>
    <submittedName>
        <fullName evidence="7">Mechanosensitive ion channel</fullName>
    </submittedName>
</protein>
<gene>
    <name evidence="7" type="ORF">GPA21_00825</name>
</gene>
<dbReference type="PANTHER" id="PTHR30566:SF27">
    <property type="entry name" value="MECHANOSENSITIVE ION CHANNEL PROTEIN"/>
    <property type="match status" value="1"/>
</dbReference>
<dbReference type="Gene3D" id="2.30.30.60">
    <property type="match status" value="1"/>
</dbReference>